<reference evidence="1" key="1">
    <citation type="submission" date="2024-02" db="EMBL/GenBank/DDBJ databases">
        <title>Metagenome Assembled Genome of Zalaria obscura JY119.</title>
        <authorList>
            <person name="Vighnesh L."/>
            <person name="Jagadeeshwari U."/>
            <person name="Venkata Ramana C."/>
            <person name="Sasikala C."/>
        </authorList>
    </citation>
    <scope>NUCLEOTIDE SEQUENCE</scope>
    <source>
        <strain evidence="1">JY119</strain>
    </source>
</reference>
<proteinExistence type="predicted"/>
<name>A0ACC3S5G3_9PEZI</name>
<accession>A0ACC3S5G3</accession>
<protein>
    <submittedName>
        <fullName evidence="1">Uncharacterized protein</fullName>
    </submittedName>
</protein>
<dbReference type="EMBL" id="JAMKPW020000044">
    <property type="protein sequence ID" value="KAK8192690.1"/>
    <property type="molecule type" value="Genomic_DNA"/>
</dbReference>
<comment type="caution">
    <text evidence="1">The sequence shown here is derived from an EMBL/GenBank/DDBJ whole genome shotgun (WGS) entry which is preliminary data.</text>
</comment>
<keyword evidence="2" id="KW-1185">Reference proteome</keyword>
<organism evidence="1 2">
    <name type="scientific">Zalaria obscura</name>
    <dbReference type="NCBI Taxonomy" id="2024903"/>
    <lineage>
        <taxon>Eukaryota</taxon>
        <taxon>Fungi</taxon>
        <taxon>Dikarya</taxon>
        <taxon>Ascomycota</taxon>
        <taxon>Pezizomycotina</taxon>
        <taxon>Dothideomycetes</taxon>
        <taxon>Dothideomycetidae</taxon>
        <taxon>Dothideales</taxon>
        <taxon>Zalariaceae</taxon>
        <taxon>Zalaria</taxon>
    </lineage>
</organism>
<evidence type="ECO:0000313" key="2">
    <source>
        <dbReference type="Proteomes" id="UP001320706"/>
    </source>
</evidence>
<gene>
    <name evidence="1" type="ORF">M8818_007862</name>
</gene>
<dbReference type="Proteomes" id="UP001320706">
    <property type="component" value="Unassembled WGS sequence"/>
</dbReference>
<evidence type="ECO:0000313" key="1">
    <source>
        <dbReference type="EMBL" id="KAK8192690.1"/>
    </source>
</evidence>
<sequence length="680" mass="76206">MAAASRSSRHSTAGRLATASRHRHGHRAEDKAKGIEKPDIDQLRRARASFFSRPPRDRIDEARNAVKDEKKIASAKDDSKRKKKKQTSEHGRPRAGSTKRGHPTPFSRATSSTHRPSEDFVYGPPPVLEEDRKLRVDSRKDDCARAVRRNRPGKVFSKHRLDATSKETPKRGKIQLSNEDVSDLSSEEDESDCAPSATQHRGSSERTIRSDTKRQAAPRPSRTTSTKNVHSMEARPVLKRSNTTSHIHIPLAQAKASTRSITAGTTAESASTAPSKRAGSRQSSLLGSLFGQSHTTTSIPVRKVDCLTCGEDDVPITKSAKLACGHRMCHSCLKRVFTMSVTDPAHMPPKCCTSDHVPLKHVEKLFSLNFKILWNKKYQEYTTKNRIYCPTRGCGEWISPNHIRSDQGRKYGKCSKCRTKVCALCNGKWHTRRECPKDEETKKFAEIAKEKGWQKCFNCKATVELKEGCNHMTCRCTAEFCMLCGSQWKTCDCPWFNHTPMLDDDRLQHMRVPEPINNIRRQVFAAVEQVADQRRPRPRPDPARTYQEEMDARQAQERADETLARRLQLAAIDSEDEAPARPGLQDTWGVGNAAEHFINEDFIQNAANVVMAAFGDAMHVVQGERPKRRSRRTNAVPAGPNQDQGASAARDAQQLTEEGVQAVQRGDAQARVGEWLNRGS</sequence>